<accession>A0A2H0UKZ7</accession>
<dbReference type="InterPro" id="IPR012337">
    <property type="entry name" value="RNaseH-like_sf"/>
</dbReference>
<name>A0A2H0UKZ7_9BACT</name>
<dbReference type="Pfam" id="PF00929">
    <property type="entry name" value="RNase_T"/>
    <property type="match status" value="1"/>
</dbReference>
<organism evidence="2 3">
    <name type="scientific">Candidatus Harrisonbacteria bacterium CG10_big_fil_rev_8_21_14_0_10_49_15</name>
    <dbReference type="NCBI Taxonomy" id="1974587"/>
    <lineage>
        <taxon>Bacteria</taxon>
        <taxon>Candidatus Harrisoniibacteriota</taxon>
    </lineage>
</organism>
<dbReference type="GO" id="GO:0003676">
    <property type="term" value="F:nucleic acid binding"/>
    <property type="evidence" value="ECO:0007669"/>
    <property type="project" value="InterPro"/>
</dbReference>
<dbReference type="AlphaFoldDB" id="A0A2H0UKZ7"/>
<proteinExistence type="predicted"/>
<comment type="caution">
    <text evidence="2">The sequence shown here is derived from an EMBL/GenBank/DDBJ whole genome shotgun (WGS) entry which is preliminary data.</text>
</comment>
<reference evidence="3" key="1">
    <citation type="submission" date="2017-09" db="EMBL/GenBank/DDBJ databases">
        <title>Depth-based differentiation of microbial function through sediment-hosted aquifers and enrichment of novel symbionts in the deep terrestrial subsurface.</title>
        <authorList>
            <person name="Probst A.J."/>
            <person name="Ladd B."/>
            <person name="Jarett J.K."/>
            <person name="Geller-Mcgrath D.E."/>
            <person name="Sieber C.M.K."/>
            <person name="Emerson J.B."/>
            <person name="Anantharaman K."/>
            <person name="Thomas B.C."/>
            <person name="Malmstrom R."/>
            <person name="Stieglmeier M."/>
            <person name="Klingl A."/>
            <person name="Woyke T."/>
            <person name="Ryan C.M."/>
            <person name="Banfield J.F."/>
        </authorList>
    </citation>
    <scope>NUCLEOTIDE SEQUENCE [LARGE SCALE GENOMIC DNA]</scope>
</reference>
<dbReference type="PANTHER" id="PTHR30231:SF41">
    <property type="entry name" value="DNA POLYMERASE III SUBUNIT EPSILON"/>
    <property type="match status" value="1"/>
</dbReference>
<evidence type="ECO:0000313" key="2">
    <source>
        <dbReference type="EMBL" id="PIR87078.1"/>
    </source>
</evidence>
<dbReference type="InterPro" id="IPR013520">
    <property type="entry name" value="Ribonucl_H"/>
</dbReference>
<dbReference type="GO" id="GO:0008408">
    <property type="term" value="F:3'-5' exonuclease activity"/>
    <property type="evidence" value="ECO:0007669"/>
    <property type="project" value="TreeGrafter"/>
</dbReference>
<protein>
    <recommendedName>
        <fullName evidence="1">Exonuclease domain-containing protein</fullName>
    </recommendedName>
</protein>
<dbReference type="Gene3D" id="3.30.420.10">
    <property type="entry name" value="Ribonuclease H-like superfamily/Ribonuclease H"/>
    <property type="match status" value="1"/>
</dbReference>
<dbReference type="CDD" id="cd06127">
    <property type="entry name" value="DEDDh"/>
    <property type="match status" value="1"/>
</dbReference>
<evidence type="ECO:0000259" key="1">
    <source>
        <dbReference type="SMART" id="SM00479"/>
    </source>
</evidence>
<dbReference type="SUPFAM" id="SSF53098">
    <property type="entry name" value="Ribonuclease H-like"/>
    <property type="match status" value="1"/>
</dbReference>
<gene>
    <name evidence="2" type="ORF">COU11_02510</name>
</gene>
<dbReference type="Proteomes" id="UP000229526">
    <property type="component" value="Unassembled WGS sequence"/>
</dbReference>
<dbReference type="GO" id="GO:0005829">
    <property type="term" value="C:cytosol"/>
    <property type="evidence" value="ECO:0007669"/>
    <property type="project" value="TreeGrafter"/>
</dbReference>
<feature type="domain" description="Exonuclease" evidence="1">
    <location>
        <begin position="21"/>
        <end position="196"/>
    </location>
</feature>
<sequence>MDTDNVMSTEDVKQFFVQDADLVVVDTEFTSLEFMKSELVEIGLVKLKAKTYEVIGEEDIKIKPTRIETASPKSLEIIGYSQEEWDRDGVSLTEGLQRFLNYTDQCMLVAHNLPADWMVLRRAFEEVGLKENFYYKGLDTFSLAFAKLGGVSSSTGFERYSLGELAKHFGVDEGQKHRAIDDARATAEIFKKLMAL</sequence>
<dbReference type="InterPro" id="IPR036397">
    <property type="entry name" value="RNaseH_sf"/>
</dbReference>
<dbReference type="EMBL" id="PFBD01000020">
    <property type="protein sequence ID" value="PIR87078.1"/>
    <property type="molecule type" value="Genomic_DNA"/>
</dbReference>
<dbReference type="GO" id="GO:0045004">
    <property type="term" value="P:DNA replication proofreading"/>
    <property type="evidence" value="ECO:0007669"/>
    <property type="project" value="TreeGrafter"/>
</dbReference>
<dbReference type="SMART" id="SM00479">
    <property type="entry name" value="EXOIII"/>
    <property type="match status" value="1"/>
</dbReference>
<evidence type="ECO:0000313" key="3">
    <source>
        <dbReference type="Proteomes" id="UP000229526"/>
    </source>
</evidence>
<dbReference type="PANTHER" id="PTHR30231">
    <property type="entry name" value="DNA POLYMERASE III SUBUNIT EPSILON"/>
    <property type="match status" value="1"/>
</dbReference>